<keyword evidence="3" id="KW-0479">Metal-binding</keyword>
<keyword evidence="5" id="KW-0862">Zinc</keyword>
<organism evidence="14 15">
    <name type="scientific">Plakobranchus ocellatus</name>
    <dbReference type="NCBI Taxonomy" id="259542"/>
    <lineage>
        <taxon>Eukaryota</taxon>
        <taxon>Metazoa</taxon>
        <taxon>Spiralia</taxon>
        <taxon>Lophotrochozoa</taxon>
        <taxon>Mollusca</taxon>
        <taxon>Gastropoda</taxon>
        <taxon>Heterobranchia</taxon>
        <taxon>Euthyneura</taxon>
        <taxon>Panpulmonata</taxon>
        <taxon>Sacoglossa</taxon>
        <taxon>Placobranchoidea</taxon>
        <taxon>Plakobranchidae</taxon>
        <taxon>Plakobranchus</taxon>
    </lineage>
</organism>
<evidence type="ECO:0000256" key="10">
    <source>
        <dbReference type="ARBA" id="ARBA00023242"/>
    </source>
</evidence>
<evidence type="ECO:0000256" key="1">
    <source>
        <dbReference type="ARBA" id="ARBA00004642"/>
    </source>
</evidence>
<evidence type="ECO:0000256" key="2">
    <source>
        <dbReference type="ARBA" id="ARBA00006177"/>
    </source>
</evidence>
<gene>
    <name evidence="14" type="ORF">PoB_005791900</name>
</gene>
<feature type="domain" description="THAP-type" evidence="13">
    <location>
        <begin position="49"/>
        <end position="127"/>
    </location>
</feature>
<protein>
    <submittedName>
        <fullName evidence="14">THAP domain containing 6</fullName>
    </submittedName>
</protein>
<accession>A0AAV4CFH6</accession>
<evidence type="ECO:0000313" key="14">
    <source>
        <dbReference type="EMBL" id="GFO31414.1"/>
    </source>
</evidence>
<evidence type="ECO:0000256" key="9">
    <source>
        <dbReference type="ARBA" id="ARBA00023163"/>
    </source>
</evidence>
<dbReference type="Proteomes" id="UP000735302">
    <property type="component" value="Unassembled WGS sequence"/>
</dbReference>
<keyword evidence="4 12" id="KW-0863">Zinc-finger</keyword>
<evidence type="ECO:0000313" key="15">
    <source>
        <dbReference type="Proteomes" id="UP000735302"/>
    </source>
</evidence>
<keyword evidence="8 12" id="KW-0238">DNA-binding</keyword>
<comment type="caution">
    <text evidence="14">The sequence shown here is derived from an EMBL/GenBank/DDBJ whole genome shotgun (WGS) entry which is preliminary data.</text>
</comment>
<dbReference type="PANTHER" id="PTHR46600">
    <property type="entry name" value="THAP DOMAIN-CONTAINING"/>
    <property type="match status" value="1"/>
</dbReference>
<evidence type="ECO:0000256" key="6">
    <source>
        <dbReference type="ARBA" id="ARBA00023015"/>
    </source>
</evidence>
<dbReference type="InterPro" id="IPR026516">
    <property type="entry name" value="THAP1/10"/>
</dbReference>
<evidence type="ECO:0000256" key="8">
    <source>
        <dbReference type="ARBA" id="ARBA00023125"/>
    </source>
</evidence>
<dbReference type="InterPro" id="IPR006612">
    <property type="entry name" value="THAP_Znf"/>
</dbReference>
<keyword evidence="10" id="KW-0539">Nucleus</keyword>
<evidence type="ECO:0000256" key="3">
    <source>
        <dbReference type="ARBA" id="ARBA00022723"/>
    </source>
</evidence>
<dbReference type="GO" id="GO:0005654">
    <property type="term" value="C:nucleoplasm"/>
    <property type="evidence" value="ECO:0007669"/>
    <property type="project" value="UniProtKB-SubCell"/>
</dbReference>
<dbReference type="SUPFAM" id="SSF57716">
    <property type="entry name" value="Glucocorticoid receptor-like (DNA-binding domain)"/>
    <property type="match status" value="1"/>
</dbReference>
<keyword evidence="11" id="KW-0131">Cell cycle</keyword>
<comment type="subcellular location">
    <subcellularLocation>
        <location evidence="1">Nucleus</location>
        <location evidence="1">Nucleoplasm</location>
    </subcellularLocation>
</comment>
<proteinExistence type="inferred from homology"/>
<dbReference type="PANTHER" id="PTHR46600:SF1">
    <property type="entry name" value="THAP DOMAIN-CONTAINING PROTEIN 1"/>
    <property type="match status" value="1"/>
</dbReference>
<keyword evidence="6" id="KW-0805">Transcription regulation</keyword>
<dbReference type="Pfam" id="PF05485">
    <property type="entry name" value="THAP"/>
    <property type="match status" value="1"/>
</dbReference>
<keyword evidence="7" id="KW-0175">Coiled coil</keyword>
<evidence type="ECO:0000256" key="4">
    <source>
        <dbReference type="ARBA" id="ARBA00022771"/>
    </source>
</evidence>
<dbReference type="InterPro" id="IPR038441">
    <property type="entry name" value="THAP_Znf_sf"/>
</dbReference>
<evidence type="ECO:0000256" key="7">
    <source>
        <dbReference type="ARBA" id="ARBA00023054"/>
    </source>
</evidence>
<evidence type="ECO:0000256" key="12">
    <source>
        <dbReference type="PROSITE-ProRule" id="PRU00309"/>
    </source>
</evidence>
<dbReference type="AlphaFoldDB" id="A0AAV4CFH6"/>
<evidence type="ECO:0000256" key="5">
    <source>
        <dbReference type="ARBA" id="ARBA00022833"/>
    </source>
</evidence>
<dbReference type="PROSITE" id="PS50950">
    <property type="entry name" value="ZF_THAP"/>
    <property type="match status" value="1"/>
</dbReference>
<dbReference type="GO" id="GO:0008270">
    <property type="term" value="F:zinc ion binding"/>
    <property type="evidence" value="ECO:0007669"/>
    <property type="project" value="UniProtKB-KW"/>
</dbReference>
<dbReference type="EMBL" id="BLXT01006392">
    <property type="protein sequence ID" value="GFO31414.1"/>
    <property type="molecule type" value="Genomic_DNA"/>
</dbReference>
<evidence type="ECO:0000259" key="13">
    <source>
        <dbReference type="PROSITE" id="PS50950"/>
    </source>
</evidence>
<dbReference type="SMART" id="SM00980">
    <property type="entry name" value="THAP"/>
    <property type="match status" value="1"/>
</dbReference>
<reference evidence="14 15" key="1">
    <citation type="journal article" date="2021" name="Elife">
        <title>Chloroplast acquisition without the gene transfer in kleptoplastic sea slugs, Plakobranchus ocellatus.</title>
        <authorList>
            <person name="Maeda T."/>
            <person name="Takahashi S."/>
            <person name="Yoshida T."/>
            <person name="Shimamura S."/>
            <person name="Takaki Y."/>
            <person name="Nagai Y."/>
            <person name="Toyoda A."/>
            <person name="Suzuki Y."/>
            <person name="Arimoto A."/>
            <person name="Ishii H."/>
            <person name="Satoh N."/>
            <person name="Nishiyama T."/>
            <person name="Hasebe M."/>
            <person name="Maruyama T."/>
            <person name="Minagawa J."/>
            <person name="Obokata J."/>
            <person name="Shigenobu S."/>
        </authorList>
    </citation>
    <scope>NUCLEOTIDE SEQUENCE [LARGE SCALE GENOMIC DNA]</scope>
</reference>
<dbReference type="GO" id="GO:0043565">
    <property type="term" value="F:sequence-specific DNA binding"/>
    <property type="evidence" value="ECO:0007669"/>
    <property type="project" value="InterPro"/>
</dbReference>
<dbReference type="Gene3D" id="6.20.210.20">
    <property type="entry name" value="THAP domain"/>
    <property type="match status" value="1"/>
</dbReference>
<dbReference type="SMART" id="SM00692">
    <property type="entry name" value="DM3"/>
    <property type="match status" value="1"/>
</dbReference>
<sequence>MYAYFSPWPAVPDLIVPFSTSLLVGDEIALGLILFCTYGSEWKKLVLNIRQEDFVRLGAAQTDKTKGDGRKYQRFPRDPTRRKQWAAALKREGFVAMEYSRICSDHFTKESYNGSGRLNCSAVPTVFNFSDHLRLTVNKLRTCVIHAVVQWITFYSSVPSNHVTLAAMLA</sequence>
<keyword evidence="9" id="KW-0804">Transcription</keyword>
<evidence type="ECO:0000256" key="11">
    <source>
        <dbReference type="ARBA" id="ARBA00023306"/>
    </source>
</evidence>
<name>A0AAV4CFH6_9GAST</name>
<comment type="similarity">
    <text evidence="2">Belongs to the THAP1 family.</text>
</comment>
<keyword evidence="15" id="KW-1185">Reference proteome</keyword>